<comment type="caution">
    <text evidence="3">The sequence shown here is derived from an EMBL/GenBank/DDBJ whole genome shotgun (WGS) entry which is preliminary data.</text>
</comment>
<feature type="domain" description="Surface antigen" evidence="2">
    <location>
        <begin position="61"/>
        <end position="163"/>
    </location>
</feature>
<organism evidence="3 4">
    <name type="scientific">Siculibacillus lacustris</name>
    <dbReference type="NCBI Taxonomy" id="1549641"/>
    <lineage>
        <taxon>Bacteria</taxon>
        <taxon>Pseudomonadati</taxon>
        <taxon>Pseudomonadota</taxon>
        <taxon>Alphaproteobacteria</taxon>
        <taxon>Hyphomicrobiales</taxon>
        <taxon>Ancalomicrobiaceae</taxon>
        <taxon>Siculibacillus</taxon>
    </lineage>
</organism>
<dbReference type="InterPro" id="IPR032635">
    <property type="entry name" value="Anti_2"/>
</dbReference>
<dbReference type="Pfam" id="PF16998">
    <property type="entry name" value="17kDa_Anti_2"/>
    <property type="match status" value="1"/>
</dbReference>
<name>A0A4Q9VHW9_9HYPH</name>
<dbReference type="AlphaFoldDB" id="A0A4Q9VHW9"/>
<sequence length="170" mass="17161">MAGLGTPSYRPHGPSRQPRPAQGRLASTLGVVLLASGLGGCGVMMPLSAWTSTPPAAPPAEDITGAIPKPKPANPAADSDGEVIRRTVERSATAPSPTAPLAWHNPATGNSGTISGLVAGRARNGAACRDFQATVATIGGVRLYSGRACQGYVGPWDLVRFDPADATPAG</sequence>
<gene>
    <name evidence="3" type="ORF">EYW49_18165</name>
</gene>
<evidence type="ECO:0000313" key="4">
    <source>
        <dbReference type="Proteomes" id="UP000292781"/>
    </source>
</evidence>
<evidence type="ECO:0000259" key="2">
    <source>
        <dbReference type="Pfam" id="PF16998"/>
    </source>
</evidence>
<dbReference type="Proteomes" id="UP000292781">
    <property type="component" value="Unassembled WGS sequence"/>
</dbReference>
<accession>A0A4Q9VHW9</accession>
<evidence type="ECO:0000313" key="3">
    <source>
        <dbReference type="EMBL" id="TBW34512.1"/>
    </source>
</evidence>
<protein>
    <recommendedName>
        <fullName evidence="2">Surface antigen domain-containing protein</fullName>
    </recommendedName>
</protein>
<dbReference type="OrthoDB" id="7677942at2"/>
<reference evidence="3 4" key="1">
    <citation type="submission" date="2019-02" db="EMBL/GenBank/DDBJ databases">
        <title>Siculibacillus lacustris gen. nov., sp. nov., a new rosette-forming bacterium isolated from a freshwater crater lake (Lake St. Ana, Romania).</title>
        <authorList>
            <person name="Felfoldi T."/>
            <person name="Marton Z."/>
            <person name="Szabo A."/>
            <person name="Mentes A."/>
            <person name="Boka K."/>
            <person name="Marialigeti K."/>
            <person name="Mathe I."/>
            <person name="Koncz M."/>
            <person name="Schumann P."/>
            <person name="Toth E."/>
        </authorList>
    </citation>
    <scope>NUCLEOTIDE SEQUENCE [LARGE SCALE GENOMIC DNA]</scope>
    <source>
        <strain evidence="3 4">SA-279</strain>
    </source>
</reference>
<feature type="region of interest" description="Disordered" evidence="1">
    <location>
        <begin position="51"/>
        <end position="107"/>
    </location>
</feature>
<dbReference type="RefSeq" id="WP_131311050.1">
    <property type="nucleotide sequence ID" value="NZ_SJFN01000033.1"/>
</dbReference>
<feature type="compositionally biased region" description="Low complexity" evidence="1">
    <location>
        <begin position="91"/>
        <end position="100"/>
    </location>
</feature>
<keyword evidence="4" id="KW-1185">Reference proteome</keyword>
<dbReference type="EMBL" id="SJFN01000033">
    <property type="protein sequence ID" value="TBW34512.1"/>
    <property type="molecule type" value="Genomic_DNA"/>
</dbReference>
<feature type="region of interest" description="Disordered" evidence="1">
    <location>
        <begin position="1"/>
        <end position="22"/>
    </location>
</feature>
<proteinExistence type="predicted"/>
<evidence type="ECO:0000256" key="1">
    <source>
        <dbReference type="SAM" id="MobiDB-lite"/>
    </source>
</evidence>